<sequence>MSTSLPSTALSSKMIPFPRSFSPELLGRVFYELIGRQKDLQACSVVCRAWRPEATPYLFGVLIHLNLARKKHVSNEKIRALPSFIRFITPPPFPASFIIRIEMTSIPRICLLQQVLQGVSQYPNARELLLSGITFTEVTTDTLNRALSGITLPMIDRLRLKNSCFLTLEQFLSFISIFTTMSFLELHRVWYGARAKGENHLCMRRTFLVLNNCERIVLRCHSSFDGSPSFATSISRMRNQPSVGTLVEDALDVFMDSITHLAIVEHEGRAFHIDPDSYLTMTHLSIDFHSVNSPHFLKQMNTLTETMLGLTHFRLDMDMPKRLSLQVSFNNTEFKIRYLEHLDHALAPISRLFSLQKLYLPELIYNARGFMSEANRSGRLACDSDNLSVMPYASSDNVYIFIKVFAVERIPRFFVHARCTNPDASLPRPSFLPSTMPADTVGTSALQSPATLPMPEIFPQELIDRIIDELRHDRAELRACSLVCHSWRPRAMRHYTRKYFLLYLRNTRSAAIKKIHTLPHFIKFRSPPPFPASFITKMTINCIYKIRLLQEVMSCLRSYPNLRELSLCDIPLSDFSRSKIGTLSKALDESPPPPLHFLTLRRVYFLDREHFLSFIGMSHFSKVDTLELYDVSYGQRPSKKSRYRDDLAHSDCQIFSVKCDPDSDVPSFATSIALNKGHKTAGGPAIDILHVLGNSITDLNIVERCAAGERAEAISDFRD</sequence>
<organism evidence="1 2">
    <name type="scientific">Marasmiellus scandens</name>
    <dbReference type="NCBI Taxonomy" id="2682957"/>
    <lineage>
        <taxon>Eukaryota</taxon>
        <taxon>Fungi</taxon>
        <taxon>Dikarya</taxon>
        <taxon>Basidiomycota</taxon>
        <taxon>Agaricomycotina</taxon>
        <taxon>Agaricomycetes</taxon>
        <taxon>Agaricomycetidae</taxon>
        <taxon>Agaricales</taxon>
        <taxon>Marasmiineae</taxon>
        <taxon>Omphalotaceae</taxon>
        <taxon>Marasmiellus</taxon>
    </lineage>
</organism>
<keyword evidence="2" id="KW-1185">Reference proteome</keyword>
<evidence type="ECO:0000313" key="2">
    <source>
        <dbReference type="Proteomes" id="UP001498398"/>
    </source>
</evidence>
<dbReference type="Proteomes" id="UP001498398">
    <property type="component" value="Unassembled WGS sequence"/>
</dbReference>
<evidence type="ECO:0008006" key="3">
    <source>
        <dbReference type="Google" id="ProtNLM"/>
    </source>
</evidence>
<reference evidence="1 2" key="1">
    <citation type="submission" date="2024-01" db="EMBL/GenBank/DDBJ databases">
        <title>A draft genome for the cacao thread blight pathogen Marasmiellus scandens.</title>
        <authorList>
            <person name="Baruah I.K."/>
            <person name="Leung J."/>
            <person name="Bukari Y."/>
            <person name="Amoako-Attah I."/>
            <person name="Meinhardt L.W."/>
            <person name="Bailey B.A."/>
            <person name="Cohen S.P."/>
        </authorList>
    </citation>
    <scope>NUCLEOTIDE SEQUENCE [LARGE SCALE GENOMIC DNA]</scope>
    <source>
        <strain evidence="1 2">GH-19</strain>
    </source>
</reference>
<gene>
    <name evidence="1" type="ORF">VKT23_009378</name>
</gene>
<name>A0ABR1JFC8_9AGAR</name>
<dbReference type="EMBL" id="JBANRG010000015">
    <property type="protein sequence ID" value="KAK7460663.1"/>
    <property type="molecule type" value="Genomic_DNA"/>
</dbReference>
<accession>A0ABR1JFC8</accession>
<evidence type="ECO:0000313" key="1">
    <source>
        <dbReference type="EMBL" id="KAK7460663.1"/>
    </source>
</evidence>
<proteinExistence type="predicted"/>
<protein>
    <recommendedName>
        <fullName evidence="3">F-box domain-containing protein</fullName>
    </recommendedName>
</protein>
<comment type="caution">
    <text evidence="1">The sequence shown here is derived from an EMBL/GenBank/DDBJ whole genome shotgun (WGS) entry which is preliminary data.</text>
</comment>